<dbReference type="Proteomes" id="UP000636888">
    <property type="component" value="Unassembled WGS sequence"/>
</dbReference>
<accession>A0A8J7IL04</accession>
<reference evidence="1" key="1">
    <citation type="submission" date="2020-12" db="EMBL/GenBank/DDBJ databases">
        <title>Geomonas sp. Red875, isolated from river sediment.</title>
        <authorList>
            <person name="Xu Z."/>
            <person name="Zhang Z."/>
            <person name="Masuda Y."/>
            <person name="Itoh H."/>
            <person name="Senoo K."/>
        </authorList>
    </citation>
    <scope>NUCLEOTIDE SEQUENCE</scope>
    <source>
        <strain evidence="1">Red875</strain>
    </source>
</reference>
<sequence>MQLERTGSEITILGNIKSIQDSASIKNAVGAAIMEGHKKVALRIKDSFSMPSAVIGYLMKVVHHDQVQLVVEVGDERLLTLLESLNLETIFGARLHQA</sequence>
<dbReference type="EMBL" id="JAEMHM010000001">
    <property type="protein sequence ID" value="MBJ6723378.1"/>
    <property type="molecule type" value="Genomic_DNA"/>
</dbReference>
<dbReference type="RefSeq" id="WP_199382210.1">
    <property type="nucleotide sequence ID" value="NZ_JAEMHM010000001.1"/>
</dbReference>
<protein>
    <recommendedName>
        <fullName evidence="3">STAS domain-containing protein</fullName>
    </recommendedName>
</protein>
<gene>
    <name evidence="1" type="ORF">JFN93_01540</name>
</gene>
<name>A0A8J7IL04_9BACT</name>
<organism evidence="1 2">
    <name type="scientific">Geomesophilobacter sediminis</name>
    <dbReference type="NCBI Taxonomy" id="2798584"/>
    <lineage>
        <taxon>Bacteria</taxon>
        <taxon>Pseudomonadati</taxon>
        <taxon>Thermodesulfobacteriota</taxon>
        <taxon>Desulfuromonadia</taxon>
        <taxon>Geobacterales</taxon>
        <taxon>Geobacteraceae</taxon>
        <taxon>Geomesophilobacter</taxon>
    </lineage>
</organism>
<keyword evidence="2" id="KW-1185">Reference proteome</keyword>
<evidence type="ECO:0000313" key="2">
    <source>
        <dbReference type="Proteomes" id="UP000636888"/>
    </source>
</evidence>
<evidence type="ECO:0000313" key="1">
    <source>
        <dbReference type="EMBL" id="MBJ6723378.1"/>
    </source>
</evidence>
<proteinExistence type="predicted"/>
<dbReference type="AlphaFoldDB" id="A0A8J7IL04"/>
<comment type="caution">
    <text evidence="1">The sequence shown here is derived from an EMBL/GenBank/DDBJ whole genome shotgun (WGS) entry which is preliminary data.</text>
</comment>
<evidence type="ECO:0008006" key="3">
    <source>
        <dbReference type="Google" id="ProtNLM"/>
    </source>
</evidence>